<gene>
    <name evidence="2" type="ORF">GSH16_08850</name>
</gene>
<name>A0A6B0TNV9_9RHOB</name>
<accession>A0A6B0TNV9</accession>
<dbReference type="EMBL" id="WUWG01000003">
    <property type="protein sequence ID" value="MXU65556.1"/>
    <property type="molecule type" value="Genomic_DNA"/>
</dbReference>
<dbReference type="InterPro" id="IPR036249">
    <property type="entry name" value="Thioredoxin-like_sf"/>
</dbReference>
<feature type="signal peptide" evidence="1">
    <location>
        <begin position="1"/>
        <end position="20"/>
    </location>
</feature>
<dbReference type="Proteomes" id="UP000436016">
    <property type="component" value="Unassembled WGS sequence"/>
</dbReference>
<dbReference type="PANTHER" id="PTHR36057:SF1">
    <property type="entry name" value="LIPOPROTEIN LIPID ATTACHMENT SITE-LIKE PROTEIN, PUTATIVE (DUF1223)-RELATED"/>
    <property type="match status" value="1"/>
</dbReference>
<dbReference type="SUPFAM" id="SSF52833">
    <property type="entry name" value="Thioredoxin-like"/>
    <property type="match status" value="1"/>
</dbReference>
<dbReference type="Pfam" id="PF06764">
    <property type="entry name" value="DUF1223"/>
    <property type="match status" value="1"/>
</dbReference>
<reference evidence="2 3" key="1">
    <citation type="submission" date="2019-12" db="EMBL/GenBank/DDBJ databases">
        <title>Strain KN286 was isolated from seawater, which was collected from Caroline Seamount in the tropical western Pacific.</title>
        <authorList>
            <person name="Wang Q."/>
        </authorList>
    </citation>
    <scope>NUCLEOTIDE SEQUENCE [LARGE SCALE GENOMIC DNA]</scope>
    <source>
        <strain evidence="2 3">KN286</strain>
    </source>
</reference>
<feature type="chain" id="PRO_5025585201" evidence="1">
    <location>
        <begin position="21"/>
        <end position="233"/>
    </location>
</feature>
<dbReference type="RefSeq" id="WP_160854132.1">
    <property type="nucleotide sequence ID" value="NZ_WUWG01000003.1"/>
</dbReference>
<keyword evidence="1" id="KW-0732">Signal</keyword>
<evidence type="ECO:0000256" key="1">
    <source>
        <dbReference type="SAM" id="SignalP"/>
    </source>
</evidence>
<dbReference type="InterPro" id="IPR010634">
    <property type="entry name" value="DUF1223"/>
</dbReference>
<protein>
    <submittedName>
        <fullName evidence="2">DUF1223 domain-containing protein</fullName>
    </submittedName>
</protein>
<dbReference type="AlphaFoldDB" id="A0A6B0TNV9"/>
<comment type="caution">
    <text evidence="2">The sequence shown here is derived from an EMBL/GenBank/DDBJ whole genome shotgun (WGS) entry which is preliminary data.</text>
</comment>
<evidence type="ECO:0000313" key="2">
    <source>
        <dbReference type="EMBL" id="MXU65556.1"/>
    </source>
</evidence>
<evidence type="ECO:0000313" key="3">
    <source>
        <dbReference type="Proteomes" id="UP000436016"/>
    </source>
</evidence>
<organism evidence="2 3">
    <name type="scientific">Oceanomicrobium pacificus</name>
    <dbReference type="NCBI Taxonomy" id="2692916"/>
    <lineage>
        <taxon>Bacteria</taxon>
        <taxon>Pseudomonadati</taxon>
        <taxon>Pseudomonadota</taxon>
        <taxon>Alphaproteobacteria</taxon>
        <taxon>Rhodobacterales</taxon>
        <taxon>Paracoccaceae</taxon>
        <taxon>Oceanomicrobium</taxon>
    </lineage>
</organism>
<sequence length="233" mass="25379">MRFPTVLLAVALLLPTQIVAQSRQVPVVVEMFTSQGCSSCPPADSLVRDLSTRSDVLPLSLHVDYWDYLGWKDVFGSSDNTQRQRAYIASIGGRTIYTPQAVVQGQAGIVGSHGRDLETLITKFRDGGTKAQIGARRAGDTVEITIAPMQANLPRSEVHFVQYEPRAQVNILRGENAGRTLTYANVVRNWSTLRDWDGRSAVSFKAGYGKNLPVAIIVQARGNGPILGAATLR</sequence>
<proteinExistence type="predicted"/>
<dbReference type="PANTHER" id="PTHR36057">
    <property type="match status" value="1"/>
</dbReference>
<keyword evidence="3" id="KW-1185">Reference proteome</keyword>